<dbReference type="EMBL" id="MU854426">
    <property type="protein sequence ID" value="KAK4038523.1"/>
    <property type="molecule type" value="Genomic_DNA"/>
</dbReference>
<sequence length="398" mass="42495">MAPSIFQSLAVVLAFSAGTSLCQEPVTSLVSRRLTEYLLPVTTQTHELARVPGSNFLLVSQMSNSQLVKIELDPATEEPVAYQSFPMGQNNQSGLHGVWPSQQYPGMMWLSLQWENKLLLVDPGNQSLSTVPSIIKTIDIPEPGNGPHSIFEIGDRVWAGLKAASEQTGGYYVFSAHVDNTTDTVLYPCLNSPVFIQEEPTTRLIYVTQDTASSIMRINVTSGETAQLPIPPEVGNTPVGMTTAHGPLGGVWFALAGNATGGSGSFGHIGPTGELQFFRLEKPMLGSNAGLLHIADASSAEGGPALWLLSTTLLSTNSADALIRVTFDDAVMEITGEEYVSIPTQNAWAHRIVVLDATVMVSELNTFTLVQLAYKNTVAGQWLPAQAVTGSTEHGVAG</sequence>
<dbReference type="AlphaFoldDB" id="A0AAN6PCU2"/>
<feature type="chain" id="PRO_5042967397" description="Methanethiol oxidase" evidence="1">
    <location>
        <begin position="23"/>
        <end position="398"/>
    </location>
</feature>
<dbReference type="InterPro" id="IPR015943">
    <property type="entry name" value="WD40/YVTN_repeat-like_dom_sf"/>
</dbReference>
<protein>
    <recommendedName>
        <fullName evidence="4">Methanethiol oxidase</fullName>
    </recommendedName>
</protein>
<gene>
    <name evidence="2" type="ORF">C8A01DRAFT_17392</name>
</gene>
<dbReference type="Proteomes" id="UP001303115">
    <property type="component" value="Unassembled WGS sequence"/>
</dbReference>
<feature type="signal peptide" evidence="1">
    <location>
        <begin position="1"/>
        <end position="22"/>
    </location>
</feature>
<dbReference type="Gene3D" id="2.130.10.10">
    <property type="entry name" value="YVTN repeat-like/Quinoprotein amine dehydrogenase"/>
    <property type="match status" value="1"/>
</dbReference>
<accession>A0AAN6PCU2</accession>
<name>A0AAN6PCU2_9PEZI</name>
<organism evidence="2 3">
    <name type="scientific">Parachaetomium inaequale</name>
    <dbReference type="NCBI Taxonomy" id="2588326"/>
    <lineage>
        <taxon>Eukaryota</taxon>
        <taxon>Fungi</taxon>
        <taxon>Dikarya</taxon>
        <taxon>Ascomycota</taxon>
        <taxon>Pezizomycotina</taxon>
        <taxon>Sordariomycetes</taxon>
        <taxon>Sordariomycetidae</taxon>
        <taxon>Sordariales</taxon>
        <taxon>Chaetomiaceae</taxon>
        <taxon>Parachaetomium</taxon>
    </lineage>
</organism>
<keyword evidence="3" id="KW-1185">Reference proteome</keyword>
<dbReference type="SUPFAM" id="SSF63825">
    <property type="entry name" value="YWTD domain"/>
    <property type="match status" value="1"/>
</dbReference>
<evidence type="ECO:0000256" key="1">
    <source>
        <dbReference type="SAM" id="SignalP"/>
    </source>
</evidence>
<comment type="caution">
    <text evidence="2">The sequence shown here is derived from an EMBL/GenBank/DDBJ whole genome shotgun (WGS) entry which is preliminary data.</text>
</comment>
<keyword evidence="1" id="KW-0732">Signal</keyword>
<reference evidence="3" key="1">
    <citation type="journal article" date="2023" name="Mol. Phylogenet. Evol.">
        <title>Genome-scale phylogeny and comparative genomics of the fungal order Sordariales.</title>
        <authorList>
            <person name="Hensen N."/>
            <person name="Bonometti L."/>
            <person name="Westerberg I."/>
            <person name="Brannstrom I.O."/>
            <person name="Guillou S."/>
            <person name="Cros-Aarteil S."/>
            <person name="Calhoun S."/>
            <person name="Haridas S."/>
            <person name="Kuo A."/>
            <person name="Mondo S."/>
            <person name="Pangilinan J."/>
            <person name="Riley R."/>
            <person name="LaButti K."/>
            <person name="Andreopoulos B."/>
            <person name="Lipzen A."/>
            <person name="Chen C."/>
            <person name="Yan M."/>
            <person name="Daum C."/>
            <person name="Ng V."/>
            <person name="Clum A."/>
            <person name="Steindorff A."/>
            <person name="Ohm R.A."/>
            <person name="Martin F."/>
            <person name="Silar P."/>
            <person name="Natvig D.O."/>
            <person name="Lalanne C."/>
            <person name="Gautier V."/>
            <person name="Ament-Velasquez S.L."/>
            <person name="Kruys A."/>
            <person name="Hutchinson M.I."/>
            <person name="Powell A.J."/>
            <person name="Barry K."/>
            <person name="Miller A.N."/>
            <person name="Grigoriev I.V."/>
            <person name="Debuchy R."/>
            <person name="Gladieux P."/>
            <person name="Hiltunen Thoren M."/>
            <person name="Johannesson H."/>
        </authorList>
    </citation>
    <scope>NUCLEOTIDE SEQUENCE [LARGE SCALE GENOMIC DNA]</scope>
    <source>
        <strain evidence="3">CBS 284.82</strain>
    </source>
</reference>
<proteinExistence type="predicted"/>
<evidence type="ECO:0000313" key="3">
    <source>
        <dbReference type="Proteomes" id="UP001303115"/>
    </source>
</evidence>
<evidence type="ECO:0008006" key="4">
    <source>
        <dbReference type="Google" id="ProtNLM"/>
    </source>
</evidence>
<evidence type="ECO:0000313" key="2">
    <source>
        <dbReference type="EMBL" id="KAK4038523.1"/>
    </source>
</evidence>